<evidence type="ECO:0000256" key="2">
    <source>
        <dbReference type="SAM" id="MobiDB-lite"/>
    </source>
</evidence>
<dbReference type="GO" id="GO:0034657">
    <property type="term" value="C:GID complex"/>
    <property type="evidence" value="ECO:0007669"/>
    <property type="project" value="TreeGrafter"/>
</dbReference>
<dbReference type="InParanoid" id="F4RCV7"/>
<dbReference type="InterPro" id="IPR018618">
    <property type="entry name" value="GID4/10-like"/>
</dbReference>
<dbReference type="GeneID" id="18922097"/>
<dbReference type="GO" id="GO:0043161">
    <property type="term" value="P:proteasome-mediated ubiquitin-dependent protein catabolic process"/>
    <property type="evidence" value="ECO:0007669"/>
    <property type="project" value="TreeGrafter"/>
</dbReference>
<dbReference type="OrthoDB" id="62at2759"/>
<dbReference type="GO" id="GO:0045721">
    <property type="term" value="P:negative regulation of gluconeogenesis"/>
    <property type="evidence" value="ECO:0007669"/>
    <property type="project" value="TreeGrafter"/>
</dbReference>
<comment type="similarity">
    <text evidence="1">Belongs to the GID4/VID24 family.</text>
</comment>
<organism evidence="4">
    <name type="scientific">Melampsora larici-populina (strain 98AG31 / pathotype 3-4-7)</name>
    <name type="common">Poplar leaf rust fungus</name>
    <dbReference type="NCBI Taxonomy" id="747676"/>
    <lineage>
        <taxon>Eukaryota</taxon>
        <taxon>Fungi</taxon>
        <taxon>Dikarya</taxon>
        <taxon>Basidiomycota</taxon>
        <taxon>Pucciniomycotina</taxon>
        <taxon>Pucciniomycetes</taxon>
        <taxon>Pucciniales</taxon>
        <taxon>Melampsoraceae</taxon>
        <taxon>Melampsora</taxon>
    </lineage>
</organism>
<dbReference type="GO" id="GO:0005773">
    <property type="term" value="C:vacuole"/>
    <property type="evidence" value="ECO:0007669"/>
    <property type="project" value="GOC"/>
</dbReference>
<feature type="compositionally biased region" description="Low complexity" evidence="2">
    <location>
        <begin position="286"/>
        <end position="296"/>
    </location>
</feature>
<dbReference type="GO" id="GO:0006623">
    <property type="term" value="P:protein targeting to vacuole"/>
    <property type="evidence" value="ECO:0007669"/>
    <property type="project" value="TreeGrafter"/>
</dbReference>
<dbReference type="VEuPathDB" id="FungiDB:MELLADRAFT_103884"/>
<dbReference type="Proteomes" id="UP000001072">
    <property type="component" value="Unassembled WGS sequence"/>
</dbReference>
<protein>
    <recommendedName>
        <fullName evidence="5">Vacuolar import and degradation protein</fullName>
    </recommendedName>
</protein>
<dbReference type="RefSeq" id="XP_007406844.1">
    <property type="nucleotide sequence ID" value="XM_007406782.1"/>
</dbReference>
<feature type="region of interest" description="Disordered" evidence="2">
    <location>
        <begin position="286"/>
        <end position="313"/>
    </location>
</feature>
<dbReference type="HOGENOM" id="CLU_756667_0_0_1"/>
<accession>F4RCV7</accession>
<dbReference type="PANTHER" id="PTHR14534">
    <property type="entry name" value="VACUOLAR IMPORT AND DEGRADATION PROTEIN 24"/>
    <property type="match status" value="1"/>
</dbReference>
<evidence type="ECO:0008006" key="5">
    <source>
        <dbReference type="Google" id="ProtNLM"/>
    </source>
</evidence>
<evidence type="ECO:0000256" key="1">
    <source>
        <dbReference type="ARBA" id="ARBA00061469"/>
    </source>
</evidence>
<name>F4RCV7_MELLP</name>
<evidence type="ECO:0000313" key="3">
    <source>
        <dbReference type="EMBL" id="EGG09790.1"/>
    </source>
</evidence>
<dbReference type="GO" id="GO:0007039">
    <property type="term" value="P:protein catabolic process in the vacuole"/>
    <property type="evidence" value="ECO:0007669"/>
    <property type="project" value="TreeGrafter"/>
</dbReference>
<sequence>MRSDRVLDHQIESSGMKTPIELQGFEHLLPLLTTPNYNLQEIHINHQIEPRSESKENVKENSLKRLKKDSFSNTSIRSEEEEKGEIRSKEIKGLKNLIIRRDFQTDLSPLFDVVKIPNSLGYLKNQFGPLKSNSNWIGHQRSGDQVYPVSIKFLDLDLMTGNGAGLLEIDGLTEKWPKLITFFDLEIVGRGQHEFSTKRWGANHESDESHWSKFAYYHQIKHQTSCLKSNDKVLFMRWKERFLDGNPKGKEIEGASFAGFYYACLDLSDQDHENLVKKSNLNLSFKSSHSNSNSKTSFRKTNQRISTEPLPSPLPLPKTQFNLDWSNAKIKAFYYHAKSEPYQELNLRLENSKSSLLKSSATYQFC</sequence>
<dbReference type="Pfam" id="PF09783">
    <property type="entry name" value="Vac_ImportDeg"/>
    <property type="match status" value="1"/>
</dbReference>
<dbReference type="STRING" id="747676.F4RCV7"/>
<proteinExistence type="inferred from homology"/>
<dbReference type="eggNOG" id="KOG4635">
    <property type="taxonomic scope" value="Eukaryota"/>
</dbReference>
<reference evidence="4" key="1">
    <citation type="journal article" date="2011" name="Proc. Natl. Acad. Sci. U.S.A.">
        <title>Obligate biotrophy features unraveled by the genomic analysis of rust fungi.</title>
        <authorList>
            <person name="Duplessis S."/>
            <person name="Cuomo C.A."/>
            <person name="Lin Y.-C."/>
            <person name="Aerts A."/>
            <person name="Tisserant E."/>
            <person name="Veneault-Fourrey C."/>
            <person name="Joly D.L."/>
            <person name="Hacquard S."/>
            <person name="Amselem J."/>
            <person name="Cantarel B.L."/>
            <person name="Chiu R."/>
            <person name="Coutinho P.M."/>
            <person name="Feau N."/>
            <person name="Field M."/>
            <person name="Frey P."/>
            <person name="Gelhaye E."/>
            <person name="Goldberg J."/>
            <person name="Grabherr M.G."/>
            <person name="Kodira C.D."/>
            <person name="Kohler A."/>
            <person name="Kuees U."/>
            <person name="Lindquist E.A."/>
            <person name="Lucas S.M."/>
            <person name="Mago R."/>
            <person name="Mauceli E."/>
            <person name="Morin E."/>
            <person name="Murat C."/>
            <person name="Pangilinan J.L."/>
            <person name="Park R."/>
            <person name="Pearson M."/>
            <person name="Quesneville H."/>
            <person name="Rouhier N."/>
            <person name="Sakthikumar S."/>
            <person name="Salamov A.A."/>
            <person name="Schmutz J."/>
            <person name="Selles B."/>
            <person name="Shapiro H."/>
            <person name="Tanguay P."/>
            <person name="Tuskan G.A."/>
            <person name="Henrissat B."/>
            <person name="Van de Peer Y."/>
            <person name="Rouze P."/>
            <person name="Ellis J.G."/>
            <person name="Dodds P.N."/>
            <person name="Schein J.E."/>
            <person name="Zhong S."/>
            <person name="Hamelin R.C."/>
            <person name="Grigoriev I.V."/>
            <person name="Szabo L.J."/>
            <person name="Martin F."/>
        </authorList>
    </citation>
    <scope>NUCLEOTIDE SEQUENCE [LARGE SCALE GENOMIC DNA]</scope>
    <source>
        <strain evidence="4">98AG31 / pathotype 3-4-7</strain>
    </source>
</reference>
<dbReference type="PANTHER" id="PTHR14534:SF3">
    <property type="entry name" value="GID COMPLEX SUBUNIT 4 HOMOLOG"/>
    <property type="match status" value="1"/>
</dbReference>
<keyword evidence="4" id="KW-1185">Reference proteome</keyword>
<dbReference type="EMBL" id="GL883096">
    <property type="protein sequence ID" value="EGG09790.1"/>
    <property type="molecule type" value="Genomic_DNA"/>
</dbReference>
<dbReference type="KEGG" id="mlr:MELLADRAFT_103884"/>
<dbReference type="AlphaFoldDB" id="F4RCV7"/>
<gene>
    <name evidence="3" type="ORF">MELLADRAFT_103884</name>
</gene>
<evidence type="ECO:0000313" key="4">
    <source>
        <dbReference type="Proteomes" id="UP000001072"/>
    </source>
</evidence>